<proteinExistence type="predicted"/>
<sequence>MIEKMIILGMLLLFWIVLYRIFISKRSRIPKLKATIVVLLFSSLLFQFGYDLHAFLARSLFSLQKEGEVALPASPLRIPAQENNSYCNRFMDQHGQPLTTVSVREGERFCGKFWRLDRKKVLYIPYKMLNDKQVMYWASPALQIIGPKP</sequence>
<keyword evidence="3" id="KW-1185">Reference proteome</keyword>
<evidence type="ECO:0000256" key="1">
    <source>
        <dbReference type="SAM" id="Phobius"/>
    </source>
</evidence>
<dbReference type="RefSeq" id="WP_127032669.1">
    <property type="nucleotide sequence ID" value="NZ_RZGR01000001.1"/>
</dbReference>
<comment type="caution">
    <text evidence="2">The sequence shown here is derived from an EMBL/GenBank/DDBJ whole genome shotgun (WGS) entry which is preliminary data.</text>
</comment>
<organism evidence="2 3">
    <name type="scientific">Legionella septentrionalis</name>
    <dbReference type="NCBI Taxonomy" id="2498109"/>
    <lineage>
        <taxon>Bacteria</taxon>
        <taxon>Pseudomonadati</taxon>
        <taxon>Pseudomonadota</taxon>
        <taxon>Gammaproteobacteria</taxon>
        <taxon>Legionellales</taxon>
        <taxon>Legionellaceae</taxon>
        <taxon>Legionella</taxon>
    </lineage>
</organism>
<keyword evidence="1" id="KW-0472">Membrane</keyword>
<keyword evidence="1" id="KW-0812">Transmembrane</keyword>
<keyword evidence="1" id="KW-1133">Transmembrane helix</keyword>
<name>A0A433JMF0_9GAMM</name>
<dbReference type="Proteomes" id="UP000288012">
    <property type="component" value="Unassembled WGS sequence"/>
</dbReference>
<gene>
    <name evidence="2" type="ORF">EKM59_00135</name>
</gene>
<protein>
    <submittedName>
        <fullName evidence="2">Uncharacterized protein</fullName>
    </submittedName>
</protein>
<dbReference type="OrthoDB" id="5633329at2"/>
<feature type="transmembrane region" description="Helical" evidence="1">
    <location>
        <begin position="35"/>
        <end position="56"/>
    </location>
</feature>
<feature type="transmembrane region" description="Helical" evidence="1">
    <location>
        <begin position="6"/>
        <end position="23"/>
    </location>
</feature>
<evidence type="ECO:0000313" key="3">
    <source>
        <dbReference type="Proteomes" id="UP000288012"/>
    </source>
</evidence>
<dbReference type="EMBL" id="RZGR01000001">
    <property type="protein sequence ID" value="RUQ91507.1"/>
    <property type="molecule type" value="Genomic_DNA"/>
</dbReference>
<reference evidence="2 3" key="1">
    <citation type="submission" date="2018-12" db="EMBL/GenBank/DDBJ databases">
        <title>Legionella sp,whole genome shotgun sequence.</title>
        <authorList>
            <person name="Wu H."/>
        </authorList>
    </citation>
    <scope>NUCLEOTIDE SEQUENCE [LARGE SCALE GENOMIC DNA]</scope>
    <source>
        <strain evidence="3">km714</strain>
    </source>
</reference>
<dbReference type="AlphaFoldDB" id="A0A433JMF0"/>
<evidence type="ECO:0000313" key="2">
    <source>
        <dbReference type="EMBL" id="RUQ91507.1"/>
    </source>
</evidence>
<accession>A0A433JMF0</accession>